<dbReference type="HOGENOM" id="CLU_278198_0_0_7"/>
<dbReference type="OrthoDB" id="5400814at2"/>
<feature type="compositionally biased region" description="Polar residues" evidence="1">
    <location>
        <begin position="250"/>
        <end position="259"/>
    </location>
</feature>
<feature type="domain" description="eCIS core" evidence="3">
    <location>
        <begin position="120"/>
        <end position="192"/>
    </location>
</feature>
<sequence>MAKGGFEGKGPNEGASKRAAGQKPKKIAPGKVTRTSKLAQSPQLAQNGRLRSGSPPTQTQQESALPTDADGRDGRGLTADWLKTAFRPDLYPPPIQRKRASAGEAGTPAPHPESGSGQAIPRGVQAKMENAFHTDFSEVRIHQDTAAASIGARAYTQGTDIHFAPGEYEPESQSGQELLGHELAHVVQQAEGRVRGLGQAKGADGAPVHDDPALEREADALGIQAARGHQAEEVASVGVDRTGQALAPVSGSSSSTIQTKPADEPPGQNAEKDAAALLAAFQGIGTSEQIVYRVLGQSSEMVRVVLSIYNARYNQHTGRGLVEDLRYEFDELGGRDDWQFVVGQLARAGIAVPGAEARYERQEPTATAQQRARIEASPDVRVAVPGTRITYTLVRDAELHAQGAHYQYQWYFLNDPETSQTLGHPARVEASEGPRVDARARFVGDHKIICKEVYHPADGDPQAPVFYEVPLRVVSEGDAVEDALQQPALAKLPPAAKAIFRAQLTSAAITPADQEQLFRIAETIAAMPPGHADDYASKISSAAPDLDALEQSLTAYAATMDQRAEQEGAHQATMTQLYGLEEVYAAYCDYSQMQTLELVQTGVMPAMGIISLLGLTPSASMGEALSAQLQAHGFASIEEFETHVRDFEHSFERGAANQVSDLLSQYQATLYRESQRYADPAELRALQQQLGARPASEDLAATYPIFAQEGLPEDARLDPEVLARLSPSQLGVRLRSHILERRNDVADVLERLDDDSAIIYRMDALMPSFYARQGIASGSIYDNILRDKQRDDAIAEIALGLTLALVAIALSIASFGLATPLVAGAAAAGAVGVGAYMVIDEYQAYVEANDLAELGLGGEPSALWLVLSVVGLGLDVAAAAKVVRVLGPAAKAFHTSGDANTFLHAVKAQQALGAIDAKIAAALTRATEAKAAFSETSSALGRALSGKLYSFPGPFTDPEVYRLLVQMAKAKLGEGVSTFEVFAESLKKQRALAKLGDMSPEELAKAKQAWKQASEAVTSARDLEEFKLLFKILVSRGNTQRSVSEVAPTLKSLLTKEYRVTTVTGGGRGANGVSTIIQSVDQQFSIRITHTQVGNNVLGNPPHPRIHIFRGPPSGHGSHVLFSDGTTLDDILRAIGD</sequence>
<keyword evidence="2" id="KW-1133">Transmembrane helix</keyword>
<evidence type="ECO:0000256" key="2">
    <source>
        <dbReference type="SAM" id="Phobius"/>
    </source>
</evidence>
<dbReference type="STRING" id="502025.Hoch_0689"/>
<evidence type="ECO:0000259" key="3">
    <source>
        <dbReference type="Pfam" id="PF13699"/>
    </source>
</evidence>
<feature type="domain" description="Bacterial toxin 3" evidence="4">
    <location>
        <begin position="347"/>
        <end position="478"/>
    </location>
</feature>
<evidence type="ECO:0000313" key="6">
    <source>
        <dbReference type="Proteomes" id="UP000001880"/>
    </source>
</evidence>
<name>D0LMU8_HALO1</name>
<dbReference type="eggNOG" id="COG1652">
    <property type="taxonomic scope" value="Bacteria"/>
</dbReference>
<evidence type="ECO:0008006" key="7">
    <source>
        <dbReference type="Google" id="ProtNLM"/>
    </source>
</evidence>
<feature type="compositionally biased region" description="Polar residues" evidence="1">
    <location>
        <begin position="54"/>
        <end position="64"/>
    </location>
</feature>
<dbReference type="InterPro" id="IPR025295">
    <property type="entry name" value="eCIS_core_dom"/>
</dbReference>
<feature type="compositionally biased region" description="Polar residues" evidence="1">
    <location>
        <begin position="33"/>
        <end position="46"/>
    </location>
</feature>
<dbReference type="Pfam" id="PF15536">
    <property type="entry name" value="Ntox3"/>
    <property type="match status" value="1"/>
</dbReference>
<evidence type="ECO:0000259" key="4">
    <source>
        <dbReference type="Pfam" id="PF15536"/>
    </source>
</evidence>
<dbReference type="Pfam" id="PF13699">
    <property type="entry name" value="eCIS_core"/>
    <property type="match status" value="1"/>
</dbReference>
<dbReference type="EMBL" id="CP001804">
    <property type="protein sequence ID" value="ACY13319.1"/>
    <property type="molecule type" value="Genomic_DNA"/>
</dbReference>
<dbReference type="RefSeq" id="WP_012825946.1">
    <property type="nucleotide sequence ID" value="NC_013440.1"/>
</dbReference>
<feature type="transmembrane region" description="Helical" evidence="2">
    <location>
        <begin position="793"/>
        <end position="813"/>
    </location>
</feature>
<reference evidence="5 6" key="1">
    <citation type="journal article" date="2010" name="Stand. Genomic Sci.">
        <title>Complete genome sequence of Haliangium ochraceum type strain (SMP-2).</title>
        <authorList>
            <consortium name="US DOE Joint Genome Institute (JGI-PGF)"/>
            <person name="Ivanova N."/>
            <person name="Daum C."/>
            <person name="Lang E."/>
            <person name="Abt B."/>
            <person name="Kopitz M."/>
            <person name="Saunders E."/>
            <person name="Lapidus A."/>
            <person name="Lucas S."/>
            <person name="Glavina Del Rio T."/>
            <person name="Nolan M."/>
            <person name="Tice H."/>
            <person name="Copeland A."/>
            <person name="Cheng J.F."/>
            <person name="Chen F."/>
            <person name="Bruce D."/>
            <person name="Goodwin L."/>
            <person name="Pitluck S."/>
            <person name="Mavromatis K."/>
            <person name="Pati A."/>
            <person name="Mikhailova N."/>
            <person name="Chen A."/>
            <person name="Palaniappan K."/>
            <person name="Land M."/>
            <person name="Hauser L."/>
            <person name="Chang Y.J."/>
            <person name="Jeffries C.D."/>
            <person name="Detter J.C."/>
            <person name="Brettin T."/>
            <person name="Rohde M."/>
            <person name="Goker M."/>
            <person name="Bristow J."/>
            <person name="Markowitz V."/>
            <person name="Eisen J.A."/>
            <person name="Hugenholtz P."/>
            <person name="Kyrpides N.C."/>
            <person name="Klenk H.P."/>
        </authorList>
    </citation>
    <scope>NUCLEOTIDE SEQUENCE [LARGE SCALE GENOMIC DNA]</scope>
    <source>
        <strain evidence="6">DSM 14365 / CIP 107738 / JCM 11303 / AJ 13395 / SMP-2</strain>
    </source>
</reference>
<dbReference type="Gene3D" id="1.10.220.10">
    <property type="entry name" value="Annexin"/>
    <property type="match status" value="1"/>
</dbReference>
<accession>D0LMU8</accession>
<protein>
    <recommendedName>
        <fullName evidence="7">DUF4157 domain-containing protein</fullName>
    </recommendedName>
</protein>
<evidence type="ECO:0000313" key="5">
    <source>
        <dbReference type="EMBL" id="ACY13319.1"/>
    </source>
</evidence>
<feature type="region of interest" description="Disordered" evidence="1">
    <location>
        <begin position="1"/>
        <end position="120"/>
    </location>
</feature>
<keyword evidence="2" id="KW-0812">Transmembrane</keyword>
<dbReference type="AlphaFoldDB" id="D0LMU8"/>
<dbReference type="InterPro" id="IPR029107">
    <property type="entry name" value="Ntox3"/>
</dbReference>
<dbReference type="SUPFAM" id="SSF47874">
    <property type="entry name" value="Annexin"/>
    <property type="match status" value="1"/>
</dbReference>
<evidence type="ECO:0000256" key="1">
    <source>
        <dbReference type="SAM" id="MobiDB-lite"/>
    </source>
</evidence>
<dbReference type="KEGG" id="hoh:Hoch_0689"/>
<gene>
    <name evidence="5" type="ordered locus">Hoch_0689</name>
</gene>
<dbReference type="InterPro" id="IPR037104">
    <property type="entry name" value="Annexin_sf"/>
</dbReference>
<organism evidence="5 6">
    <name type="scientific">Haliangium ochraceum (strain DSM 14365 / JCM 11303 / SMP-2)</name>
    <dbReference type="NCBI Taxonomy" id="502025"/>
    <lineage>
        <taxon>Bacteria</taxon>
        <taxon>Pseudomonadati</taxon>
        <taxon>Myxococcota</taxon>
        <taxon>Polyangia</taxon>
        <taxon>Haliangiales</taxon>
        <taxon>Kofleriaceae</taxon>
        <taxon>Haliangium</taxon>
    </lineage>
</organism>
<keyword evidence="6" id="KW-1185">Reference proteome</keyword>
<keyword evidence="2" id="KW-0472">Membrane</keyword>
<feature type="region of interest" description="Disordered" evidence="1">
    <location>
        <begin position="245"/>
        <end position="269"/>
    </location>
</feature>
<proteinExistence type="predicted"/>
<feature type="transmembrane region" description="Helical" evidence="2">
    <location>
        <begin position="820"/>
        <end position="839"/>
    </location>
</feature>
<dbReference type="Proteomes" id="UP000001880">
    <property type="component" value="Chromosome"/>
</dbReference>
<dbReference type="GO" id="GO:0005509">
    <property type="term" value="F:calcium ion binding"/>
    <property type="evidence" value="ECO:0007669"/>
    <property type="project" value="InterPro"/>
</dbReference>
<dbReference type="GO" id="GO:0005544">
    <property type="term" value="F:calcium-dependent phospholipid binding"/>
    <property type="evidence" value="ECO:0007669"/>
    <property type="project" value="InterPro"/>
</dbReference>